<evidence type="ECO:0008006" key="5">
    <source>
        <dbReference type="Google" id="ProtNLM"/>
    </source>
</evidence>
<dbReference type="NCBIfam" id="NF007997">
    <property type="entry name" value="PRK10722.1"/>
    <property type="match status" value="1"/>
</dbReference>
<evidence type="ECO:0000256" key="2">
    <source>
        <dbReference type="SAM" id="SignalP"/>
    </source>
</evidence>
<sequence>MKRRLVNMSHSPIAFFSRSARRCRILMSACCLLMAGCSSSALPGQAHSSEEQLPQQQVADFLSTDCADVWALHGEVTEKNPLYWLRGMDCAQRLSPELLRSEARAHDEERWQDAFRRGILLANAKITPVERREMMARLDTFSPQMPAQVRPLYQLWRDGQALQLQLSDERSRYSKLQQSTDGELDTLRQQQQHLRNQLDLTTRKLESLTDIERQLSSRKPSSSHTASEAGQAASADEVKP</sequence>
<reference evidence="4" key="1">
    <citation type="submission" date="2010-10" db="EMBL/GenBank/DDBJ databases">
        <title>Complete sequence of Enterobacter cloacae SCF1.</title>
        <authorList>
            <consortium name="US DOE Joint Genome Institute"/>
            <person name="Lucas S."/>
            <person name="Copeland A."/>
            <person name="Lapidus A."/>
            <person name="Cheng J.-F."/>
            <person name="Bruce D."/>
            <person name="Goodwin L."/>
            <person name="Pitluck S."/>
            <person name="Davenport K."/>
            <person name="Detter J.C."/>
            <person name="Han C."/>
            <person name="Tapia R."/>
            <person name="Land M."/>
            <person name="Hauser L."/>
            <person name="Chang Y.-J."/>
            <person name="Jeffries C."/>
            <person name="Kyrpides N."/>
            <person name="Ivanova N."/>
            <person name="Mikhailova N."/>
            <person name="DeAngelis K."/>
            <person name="Arkin A.P."/>
            <person name="Chivian D."/>
            <person name="Edwards B."/>
            <person name="Woo H."/>
            <person name="Hazen T.C."/>
            <person name="Woyke T."/>
        </authorList>
    </citation>
    <scope>NUCLEOTIDE SEQUENCE [LARGE SCALE GENOMIC DNA]</scope>
    <source>
        <strain evidence="4">SCF1</strain>
    </source>
</reference>
<evidence type="ECO:0000313" key="3">
    <source>
        <dbReference type="EMBL" id="ADO47459.1"/>
    </source>
</evidence>
<protein>
    <recommendedName>
        <fullName evidence="5">Two-component system QseEF-associated lipoprotein QseG</fullName>
    </recommendedName>
</protein>
<evidence type="ECO:0000313" key="4">
    <source>
        <dbReference type="Proteomes" id="UP000006872"/>
    </source>
</evidence>
<dbReference type="eggNOG" id="COG3170">
    <property type="taxonomic scope" value="Bacteria"/>
</dbReference>
<keyword evidence="2" id="KW-0732">Signal</keyword>
<dbReference type="InterPro" id="IPR025262">
    <property type="entry name" value="QseG"/>
</dbReference>
<feature type="signal peptide" evidence="2">
    <location>
        <begin position="1"/>
        <end position="41"/>
    </location>
</feature>
<dbReference type="Pfam" id="PF13942">
    <property type="entry name" value="Lipoprotein_20"/>
    <property type="match status" value="1"/>
</dbReference>
<feature type="chain" id="PRO_5003169347" description="Two-component system QseEF-associated lipoprotein QseG" evidence="2">
    <location>
        <begin position="42"/>
        <end position="240"/>
    </location>
</feature>
<dbReference type="Proteomes" id="UP000006872">
    <property type="component" value="Chromosome"/>
</dbReference>
<dbReference type="AlphaFoldDB" id="E3G7W8"/>
<proteinExistence type="predicted"/>
<accession>E3G7W8</accession>
<feature type="region of interest" description="Disordered" evidence="1">
    <location>
        <begin position="211"/>
        <end position="240"/>
    </location>
</feature>
<dbReference type="EMBL" id="CP002272">
    <property type="protein sequence ID" value="ADO47459.1"/>
    <property type="molecule type" value="Genomic_DNA"/>
</dbReference>
<dbReference type="KEGG" id="esc:Entcl_1192"/>
<name>E3G7W8_ENTLS</name>
<organism evidence="3 4">
    <name type="scientific">Enterobacter lignolyticus (strain SCF1)</name>
    <dbReference type="NCBI Taxonomy" id="701347"/>
    <lineage>
        <taxon>Bacteria</taxon>
        <taxon>Pseudomonadati</taxon>
        <taxon>Pseudomonadota</taxon>
        <taxon>Gammaproteobacteria</taxon>
        <taxon>Enterobacterales</taxon>
        <taxon>Enterobacteriaceae</taxon>
        <taxon>Pluralibacter</taxon>
    </lineage>
</organism>
<feature type="compositionally biased region" description="Polar residues" evidence="1">
    <location>
        <begin position="217"/>
        <end position="228"/>
    </location>
</feature>
<keyword evidence="4" id="KW-1185">Reference proteome</keyword>
<reference evidence="3 4" key="2">
    <citation type="journal article" date="2011" name="Stand. Genomic Sci.">
        <title>Complete genome sequence of 'Enterobacter lignolyticus' SCF1.</title>
        <authorList>
            <person name="Deangelis K.M."/>
            <person name="D'Haeseleer P."/>
            <person name="Chivian D."/>
            <person name="Fortney J.L."/>
            <person name="Khudyakov J."/>
            <person name="Simmons B."/>
            <person name="Woo H."/>
            <person name="Arkin A.P."/>
            <person name="Davenport K.W."/>
            <person name="Goodwin L."/>
            <person name="Chen A."/>
            <person name="Ivanova N."/>
            <person name="Kyrpides N.C."/>
            <person name="Mavromatis K."/>
            <person name="Woyke T."/>
            <person name="Hazen T.C."/>
        </authorList>
    </citation>
    <scope>NUCLEOTIDE SEQUENCE [LARGE SCALE GENOMIC DNA]</scope>
    <source>
        <strain evidence="3 4">SCF1</strain>
    </source>
</reference>
<dbReference type="STRING" id="701347.Entcl_1192"/>
<gene>
    <name evidence="3" type="ordered locus">Entcl_1192</name>
</gene>
<evidence type="ECO:0000256" key="1">
    <source>
        <dbReference type="SAM" id="MobiDB-lite"/>
    </source>
</evidence>
<dbReference type="HOGENOM" id="CLU_068067_1_0_6"/>